<dbReference type="GO" id="GO:0016874">
    <property type="term" value="F:ligase activity"/>
    <property type="evidence" value="ECO:0007669"/>
    <property type="project" value="UniProtKB-KW"/>
</dbReference>
<dbReference type="InterPro" id="IPR045851">
    <property type="entry name" value="AMP-bd_C_sf"/>
</dbReference>
<evidence type="ECO:0000256" key="3">
    <source>
        <dbReference type="ARBA" id="ARBA00022741"/>
    </source>
</evidence>
<dbReference type="Proteomes" id="UP001500604">
    <property type="component" value="Unassembled WGS sequence"/>
</dbReference>
<protein>
    <submittedName>
        <fullName evidence="7">Acetoacetate--CoA ligase</fullName>
    </submittedName>
</protein>
<comment type="caution">
    <text evidence="7">The sequence shown here is derived from an EMBL/GenBank/DDBJ whole genome shotgun (WGS) entry which is preliminary data.</text>
</comment>
<accession>A0ABP8V6R4</accession>
<keyword evidence="8" id="KW-1185">Reference proteome</keyword>
<evidence type="ECO:0000256" key="1">
    <source>
        <dbReference type="ARBA" id="ARBA00006432"/>
    </source>
</evidence>
<dbReference type="EMBL" id="BAABFL010000444">
    <property type="protein sequence ID" value="GAA4651244.1"/>
    <property type="molecule type" value="Genomic_DNA"/>
</dbReference>
<feature type="domain" description="Acetyl-coenzyme A synthetase N-terminal" evidence="6">
    <location>
        <begin position="36"/>
        <end position="92"/>
    </location>
</feature>
<dbReference type="CDD" id="cd05943">
    <property type="entry name" value="AACS"/>
    <property type="match status" value="1"/>
</dbReference>
<evidence type="ECO:0000256" key="4">
    <source>
        <dbReference type="ARBA" id="ARBA00022840"/>
    </source>
</evidence>
<dbReference type="PANTHER" id="PTHR42921">
    <property type="entry name" value="ACETOACETYL-COA SYNTHETASE"/>
    <property type="match status" value="1"/>
</dbReference>
<dbReference type="PROSITE" id="PS00455">
    <property type="entry name" value="AMP_BINDING"/>
    <property type="match status" value="1"/>
</dbReference>
<dbReference type="NCBIfam" id="TIGR01217">
    <property type="entry name" value="ac_ac_CoA_syn"/>
    <property type="match status" value="1"/>
</dbReference>
<dbReference type="InterPro" id="IPR042099">
    <property type="entry name" value="ANL_N_sf"/>
</dbReference>
<reference evidence="8" key="1">
    <citation type="journal article" date="2019" name="Int. J. Syst. Evol. Microbiol.">
        <title>The Global Catalogue of Microorganisms (GCM) 10K type strain sequencing project: providing services to taxonomists for standard genome sequencing and annotation.</title>
        <authorList>
            <consortium name="The Broad Institute Genomics Platform"/>
            <consortium name="The Broad Institute Genome Sequencing Center for Infectious Disease"/>
            <person name="Wu L."/>
            <person name="Ma J."/>
        </authorList>
    </citation>
    <scope>NUCLEOTIDE SEQUENCE [LARGE SCALE GENOMIC DNA]</scope>
    <source>
        <strain evidence="8">JCM 17805</strain>
    </source>
</reference>
<dbReference type="Pfam" id="PF00501">
    <property type="entry name" value="AMP-binding"/>
    <property type="match status" value="1"/>
</dbReference>
<dbReference type="InterPro" id="IPR032387">
    <property type="entry name" value="ACAS_N"/>
</dbReference>
<proteinExistence type="inferred from homology"/>
<keyword evidence="3" id="KW-0547">Nucleotide-binding</keyword>
<gene>
    <name evidence="7" type="ORF">GCM10023116_35270</name>
</gene>
<evidence type="ECO:0000259" key="6">
    <source>
        <dbReference type="Pfam" id="PF16177"/>
    </source>
</evidence>
<keyword evidence="4" id="KW-0067">ATP-binding</keyword>
<name>A0ABP8V6R4_9GAMM</name>
<dbReference type="SUPFAM" id="SSF56801">
    <property type="entry name" value="Acetyl-CoA synthetase-like"/>
    <property type="match status" value="1"/>
</dbReference>
<dbReference type="PANTHER" id="PTHR42921:SF1">
    <property type="entry name" value="ACETOACETYL-COA SYNTHETASE"/>
    <property type="match status" value="1"/>
</dbReference>
<keyword evidence="2 7" id="KW-0436">Ligase</keyword>
<comment type="similarity">
    <text evidence="1">Belongs to the ATP-dependent AMP-binding enzyme family.</text>
</comment>
<dbReference type="Pfam" id="PF16177">
    <property type="entry name" value="ACAS_N"/>
    <property type="match status" value="1"/>
</dbReference>
<dbReference type="Gene3D" id="3.30.300.30">
    <property type="match status" value="1"/>
</dbReference>
<evidence type="ECO:0000256" key="2">
    <source>
        <dbReference type="ARBA" id="ARBA00022598"/>
    </source>
</evidence>
<sequence length="645" mass="71666">MNTPLWSPTDEQVHVSALWRFMLAVNERFGTNHKCYDTLYQWSVANSPEFWSFLVEYQNIQFSRPAQQVFTDAKALPDTRWFEGATLNYAEHLLRSRDEKSALVFCREDGERQAISHAELYLQVARVAEALKNAGIEKGDRVAGLMPNCIETVVMMLATTSLGGIWSSCSPDFGFNGVLDRFGQINPKLLVAADGYFYNAKTIDTLERLKALEEAMPSLQNIVVIPFLNGQTDAITAAGFMPYGTFIDNDADCLHFEPVAFSHPLYILYSSGTTGAPKCIVHGHGGTLLQHAKELSLHTDLGNSDILFYFTTCGWMMWNWQTSALMTGATVVLYDGSPFYPGPDALWRIIEEEQVTVFGTSARYISALEKAGYRPADHHNLSALKRMLSTGSPLLHESFDFVYDAISLDINLASISGGTDIVSCFALGCPVRPVYKGQLQCRGLGMDVHFINRHGENVKGQKGELVCRNSFPSMPVSFWNDPDGKKYRKAYFEANPGLWAHGDYGELTEEDGVIIFGRSDAVLNPGGVRIGTAEIYRQVEKISEIQESLAVGHLEDGDEKVILFVRLTDNQMLDESLEAHIRKTIRANTTPRHVPAKILQVADLPRTVSGKLSELAVKATINGESVKNTDALINPESLEHFKNIL</sequence>
<dbReference type="Gene3D" id="3.40.50.12780">
    <property type="entry name" value="N-terminal domain of ligase-like"/>
    <property type="match status" value="1"/>
</dbReference>
<feature type="domain" description="AMP-dependent synthetase/ligase" evidence="5">
    <location>
        <begin position="97"/>
        <end position="469"/>
    </location>
</feature>
<dbReference type="InterPro" id="IPR005914">
    <property type="entry name" value="Acac_CoA_synth"/>
</dbReference>
<evidence type="ECO:0000313" key="7">
    <source>
        <dbReference type="EMBL" id="GAA4651244.1"/>
    </source>
</evidence>
<dbReference type="InterPro" id="IPR020845">
    <property type="entry name" value="AMP-binding_CS"/>
</dbReference>
<evidence type="ECO:0000259" key="5">
    <source>
        <dbReference type="Pfam" id="PF00501"/>
    </source>
</evidence>
<evidence type="ECO:0000313" key="8">
    <source>
        <dbReference type="Proteomes" id="UP001500604"/>
    </source>
</evidence>
<dbReference type="NCBIfam" id="NF002937">
    <property type="entry name" value="PRK03584.1"/>
    <property type="match status" value="1"/>
</dbReference>
<organism evidence="7 8">
    <name type="scientific">Kistimonas scapharcae</name>
    <dbReference type="NCBI Taxonomy" id="1036133"/>
    <lineage>
        <taxon>Bacteria</taxon>
        <taxon>Pseudomonadati</taxon>
        <taxon>Pseudomonadota</taxon>
        <taxon>Gammaproteobacteria</taxon>
        <taxon>Oceanospirillales</taxon>
        <taxon>Endozoicomonadaceae</taxon>
        <taxon>Kistimonas</taxon>
    </lineage>
</organism>
<dbReference type="InterPro" id="IPR000873">
    <property type="entry name" value="AMP-dep_synth/lig_dom"/>
</dbReference>